<dbReference type="KEGG" id="ccjz:ccrud_13970"/>
<proteinExistence type="predicted"/>
<dbReference type="OrthoDB" id="4923321at2"/>
<dbReference type="Pfam" id="PF00075">
    <property type="entry name" value="RNase_H"/>
    <property type="match status" value="1"/>
</dbReference>
<protein>
    <recommendedName>
        <fullName evidence="1">RNase H type-1 domain-containing protein</fullName>
    </recommendedName>
</protein>
<dbReference type="AlphaFoldDB" id="A0A172QXK0"/>
<dbReference type="InterPro" id="IPR012337">
    <property type="entry name" value="RNaseH-like_sf"/>
</dbReference>
<dbReference type="GO" id="GO:0004523">
    <property type="term" value="F:RNA-DNA hybrid ribonuclease activity"/>
    <property type="evidence" value="ECO:0007669"/>
    <property type="project" value="InterPro"/>
</dbReference>
<dbReference type="SUPFAM" id="SSF53098">
    <property type="entry name" value="Ribonuclease H-like"/>
    <property type="match status" value="1"/>
</dbReference>
<dbReference type="InterPro" id="IPR002156">
    <property type="entry name" value="RNaseH_domain"/>
</dbReference>
<keyword evidence="3" id="KW-1185">Reference proteome</keyword>
<keyword evidence="2" id="KW-0614">Plasmid</keyword>
<evidence type="ECO:0000313" key="3">
    <source>
        <dbReference type="Proteomes" id="UP000076929"/>
    </source>
</evidence>
<evidence type="ECO:0000313" key="2">
    <source>
        <dbReference type="EMBL" id="ANE05443.1"/>
    </source>
</evidence>
<dbReference type="Proteomes" id="UP000076929">
    <property type="component" value="Plasmid pCRULAC1"/>
</dbReference>
<dbReference type="GO" id="GO:0003676">
    <property type="term" value="F:nucleic acid binding"/>
    <property type="evidence" value="ECO:0007669"/>
    <property type="project" value="InterPro"/>
</dbReference>
<dbReference type="InterPro" id="IPR036397">
    <property type="entry name" value="RNaseH_sf"/>
</dbReference>
<dbReference type="PROSITE" id="PS50879">
    <property type="entry name" value="RNASE_H_1"/>
    <property type="match status" value="1"/>
</dbReference>
<name>A0A172QXK0_9CORY</name>
<evidence type="ECO:0000259" key="1">
    <source>
        <dbReference type="PROSITE" id="PS50879"/>
    </source>
</evidence>
<dbReference type="Gene3D" id="3.30.420.10">
    <property type="entry name" value="Ribonuclease H-like superfamily/Ribonuclease H"/>
    <property type="match status" value="1"/>
</dbReference>
<dbReference type="RefSeq" id="WP_066570078.1">
    <property type="nucleotide sequence ID" value="NZ_CP015623.1"/>
</dbReference>
<accession>A0A172QXK0</accession>
<dbReference type="EMBL" id="CP015623">
    <property type="protein sequence ID" value="ANE05443.1"/>
    <property type="molecule type" value="Genomic_DNA"/>
</dbReference>
<reference evidence="2 3" key="1">
    <citation type="submission" date="2016-05" db="EMBL/GenBank/DDBJ databases">
        <title>Complete genome sequence of Corynebacterium crudilactis, a new Corynebacterium species isolated from raw cow's milk.</title>
        <authorList>
            <person name="Christian R."/>
            <person name="Zimmermann J."/>
            <person name="Lipski A."/>
            <person name="Kalinowski J."/>
        </authorList>
    </citation>
    <scope>NUCLEOTIDE SEQUENCE [LARGE SCALE GENOMIC DNA]</scope>
    <source>
        <strain evidence="2 3">JZ16</strain>
        <plasmid evidence="2 3">pCRULAC1</plasmid>
    </source>
</reference>
<feature type="domain" description="RNase H type-1" evidence="1">
    <location>
        <begin position="127"/>
        <end position="257"/>
    </location>
</feature>
<gene>
    <name evidence="2" type="ORF">ccrud_13970</name>
</gene>
<geneLocation type="plasmid" evidence="2 3">
    <name>pCRULAC1</name>
</geneLocation>
<organism evidence="2 3">
    <name type="scientific">Corynebacterium crudilactis</name>
    <dbReference type="NCBI Taxonomy" id="1652495"/>
    <lineage>
        <taxon>Bacteria</taxon>
        <taxon>Bacillati</taxon>
        <taxon>Actinomycetota</taxon>
        <taxon>Actinomycetes</taxon>
        <taxon>Mycobacteriales</taxon>
        <taxon>Corynebacteriaceae</taxon>
        <taxon>Corynebacterium</taxon>
    </lineage>
</organism>
<sequence length="310" mass="34741">MNCLIIQHEVVSTRKIIISGSYIGAGGASTINRISSSDKSDDTIADMFLELWQKTDPNETTITYISEHKVRRILIEQAEHFPGLKIQKVITGAAPTEAWKICRKMLSDLVTDYENEHGIKKKRKTATATPVVVATDASKGKLRKMAISAVSTTGVIRISTVEAGQVVEGEFAAVLLALNHWGQTNEDLHILTDSLDVFERLNSKPSNRWKSDHEKKCLEKIQERRDANKVVEIHWVRSHNGHFLNDLADRAALTVRRCKQWEMDETSKGFIDAFHEELRAGLVGKEPTDFIHEACNDFLPATRKTLALAA</sequence>